<keyword evidence="9" id="KW-0521">NADP</keyword>
<keyword evidence="6" id="KW-1003">Cell membrane</keyword>
<reference evidence="19" key="1">
    <citation type="submission" date="2022-01" db="EMBL/GenBank/DDBJ databases">
        <authorList>
            <person name="Braso-Vives M."/>
        </authorList>
    </citation>
    <scope>NUCLEOTIDE SEQUENCE</scope>
</reference>
<keyword evidence="8" id="KW-0633">Potassium transport</keyword>
<evidence type="ECO:0000256" key="2">
    <source>
        <dbReference type="ARBA" id="ARBA00004496"/>
    </source>
</evidence>
<dbReference type="GO" id="GO:0016491">
    <property type="term" value="F:oxidoreductase activity"/>
    <property type="evidence" value="ECO:0007669"/>
    <property type="project" value="UniProtKB-KW"/>
</dbReference>
<dbReference type="PRINTS" id="PR01578">
    <property type="entry name" value="KCNAB1CHANEL"/>
</dbReference>
<evidence type="ECO:0000256" key="12">
    <source>
        <dbReference type="ARBA" id="ARBA00023065"/>
    </source>
</evidence>
<evidence type="ECO:0000313" key="19">
    <source>
        <dbReference type="EMBL" id="CAH1240609.1"/>
    </source>
</evidence>
<keyword evidence="13" id="KW-0472">Membrane</keyword>
<dbReference type="InterPro" id="IPR005400">
    <property type="entry name" value="K_chnl_volt-dep_bsu_KCNAB1"/>
</dbReference>
<evidence type="ECO:0000256" key="6">
    <source>
        <dbReference type="ARBA" id="ARBA00022475"/>
    </source>
</evidence>
<accession>A0A8J9YRQ8</accession>
<dbReference type="GO" id="GO:0005737">
    <property type="term" value="C:cytoplasm"/>
    <property type="evidence" value="ECO:0007669"/>
    <property type="project" value="UniProtKB-SubCell"/>
</dbReference>
<dbReference type="OrthoDB" id="1720422at2759"/>
<dbReference type="Gene3D" id="3.20.20.100">
    <property type="entry name" value="NADP-dependent oxidoreductase domain"/>
    <property type="match status" value="1"/>
</dbReference>
<dbReference type="GO" id="GO:0015459">
    <property type="term" value="F:potassium channel regulator activity"/>
    <property type="evidence" value="ECO:0007669"/>
    <property type="project" value="TreeGrafter"/>
</dbReference>
<feature type="domain" description="NADP-dependent oxidoreductase" evidence="18">
    <location>
        <begin position="89"/>
        <end position="390"/>
    </location>
</feature>
<keyword evidence="5" id="KW-0813">Transport</keyword>
<dbReference type="PANTHER" id="PTHR43150">
    <property type="entry name" value="HYPERKINETIC, ISOFORM M"/>
    <property type="match status" value="1"/>
</dbReference>
<dbReference type="InterPro" id="IPR005399">
    <property type="entry name" value="K_chnl_volt-dep_bsu_KCNAB-rel"/>
</dbReference>
<evidence type="ECO:0000256" key="8">
    <source>
        <dbReference type="ARBA" id="ARBA00022538"/>
    </source>
</evidence>
<keyword evidence="10" id="KW-0630">Potassium</keyword>
<evidence type="ECO:0000256" key="13">
    <source>
        <dbReference type="ARBA" id="ARBA00023136"/>
    </source>
</evidence>
<dbReference type="GO" id="GO:1901379">
    <property type="term" value="P:regulation of potassium ion transmembrane transport"/>
    <property type="evidence" value="ECO:0007669"/>
    <property type="project" value="TreeGrafter"/>
</dbReference>
<dbReference type="CDD" id="cd19141">
    <property type="entry name" value="Aldo_ket_red_shaker"/>
    <property type="match status" value="1"/>
</dbReference>
<evidence type="ECO:0000256" key="17">
    <source>
        <dbReference type="ARBA" id="ARBA00048943"/>
    </source>
</evidence>
<keyword evidence="7" id="KW-0963">Cytoplasm</keyword>
<evidence type="ECO:0000256" key="7">
    <source>
        <dbReference type="ARBA" id="ARBA00022490"/>
    </source>
</evidence>
<dbReference type="Proteomes" id="UP000838412">
    <property type="component" value="Chromosome 11"/>
</dbReference>
<evidence type="ECO:0000256" key="11">
    <source>
        <dbReference type="ARBA" id="ARBA00023002"/>
    </source>
</evidence>
<keyword evidence="11" id="KW-0560">Oxidoreductase</keyword>
<protein>
    <recommendedName>
        <fullName evidence="4">Voltage-gated potassium channel subunit beta-1</fullName>
    </recommendedName>
    <alternativeName>
        <fullName evidence="14">K(+) channel subunit beta-1</fullName>
    </alternativeName>
    <alternativeName>
        <fullName evidence="15">Kv-beta-1</fullName>
    </alternativeName>
</protein>
<comment type="subcellular location">
    <subcellularLocation>
        <location evidence="1">Cell membrane</location>
        <topology evidence="1">Peripheral membrane protein</topology>
        <orientation evidence="1">Cytoplasmic side</orientation>
    </subcellularLocation>
    <subcellularLocation>
        <location evidence="2">Cytoplasm</location>
    </subcellularLocation>
</comment>
<name>A0A8J9YRQ8_BRALA</name>
<dbReference type="NCBIfam" id="TIGR01293">
    <property type="entry name" value="Kv_beta"/>
    <property type="match status" value="1"/>
</dbReference>
<gene>
    <name evidence="19" type="primary">KCNAB2</name>
    <name evidence="19" type="ORF">BLAG_LOCUS4495</name>
</gene>
<evidence type="ECO:0000313" key="20">
    <source>
        <dbReference type="Proteomes" id="UP000838412"/>
    </source>
</evidence>
<dbReference type="AlphaFoldDB" id="A0A8J9YRQ8"/>
<keyword evidence="12" id="KW-0406">Ion transport</keyword>
<evidence type="ECO:0000256" key="4">
    <source>
        <dbReference type="ARBA" id="ARBA00013314"/>
    </source>
</evidence>
<dbReference type="PRINTS" id="PR01577">
    <property type="entry name" value="KCNABCHANNEL"/>
</dbReference>
<organism evidence="19 20">
    <name type="scientific">Branchiostoma lanceolatum</name>
    <name type="common">Common lancelet</name>
    <name type="synonym">Amphioxus lanceolatum</name>
    <dbReference type="NCBI Taxonomy" id="7740"/>
    <lineage>
        <taxon>Eukaryota</taxon>
        <taxon>Metazoa</taxon>
        <taxon>Chordata</taxon>
        <taxon>Cephalochordata</taxon>
        <taxon>Leptocardii</taxon>
        <taxon>Amphioxiformes</taxon>
        <taxon>Branchiostomatidae</taxon>
        <taxon>Branchiostoma</taxon>
    </lineage>
</organism>
<evidence type="ECO:0000256" key="3">
    <source>
        <dbReference type="ARBA" id="ARBA00006515"/>
    </source>
</evidence>
<evidence type="ECO:0000256" key="9">
    <source>
        <dbReference type="ARBA" id="ARBA00022857"/>
    </source>
</evidence>
<dbReference type="Pfam" id="PF00248">
    <property type="entry name" value="Aldo_ket_red"/>
    <property type="match status" value="1"/>
</dbReference>
<comment type="catalytic activity">
    <reaction evidence="16">
        <text>a secondary alcohol + NADP(+) = a ketone + NADPH + H(+)</text>
        <dbReference type="Rhea" id="RHEA:19257"/>
        <dbReference type="ChEBI" id="CHEBI:15378"/>
        <dbReference type="ChEBI" id="CHEBI:17087"/>
        <dbReference type="ChEBI" id="CHEBI:35681"/>
        <dbReference type="ChEBI" id="CHEBI:57783"/>
        <dbReference type="ChEBI" id="CHEBI:58349"/>
    </reaction>
    <physiologicalReaction direction="right-to-left" evidence="16">
        <dbReference type="Rhea" id="RHEA:19259"/>
    </physiologicalReaction>
</comment>
<dbReference type="InterPro" id="IPR023210">
    <property type="entry name" value="NADP_OxRdtase_dom"/>
</dbReference>
<evidence type="ECO:0000256" key="15">
    <source>
        <dbReference type="ARBA" id="ARBA00032588"/>
    </source>
</evidence>
<proteinExistence type="inferred from homology"/>
<comment type="similarity">
    <text evidence="3">Belongs to the shaker potassium channel beta subunit family.</text>
</comment>
<evidence type="ECO:0000256" key="10">
    <source>
        <dbReference type="ARBA" id="ARBA00022958"/>
    </source>
</evidence>
<dbReference type="EMBL" id="OV696696">
    <property type="protein sequence ID" value="CAH1240609.1"/>
    <property type="molecule type" value="Genomic_DNA"/>
</dbReference>
<sequence length="403" mass="45282">MKLGNISCSGILWNSTRRVVPCIRIGDSVLGVRMCSLQCNNKDGLHQGLRFRSAVQSMERMVLNSLDRRQVCRMRYRNLGRSGLRVSCLGLGTWVTFGGQVTDEMAEELMTLAYENGVNLFDTAEVYAAGKAEITLGNIIKKKGWRRSSLVITTKIFWGGRAETERGLSRKHILEGLQGSLQRLQLDYVDVVFANRPDPNTPMEETVRAFSYVIGRGWALYWGTSRWSPMEIMEAYSVARQFNLIPPIAEQAEYHLFQREKVEAQLPELYAKIGVGAMTWSPLACGIITGKYDDGVPIYSRAALKGYGWLKDKILSEDGRRQQAKLREVQIIADKLNCTLPQLAIAWCLRNETVSSVLLGASSIEQLYENIQALQVVQKLTPQILTELDGILGNKPSTKRDLK</sequence>
<evidence type="ECO:0000256" key="16">
    <source>
        <dbReference type="ARBA" id="ARBA00047998"/>
    </source>
</evidence>
<dbReference type="FunFam" id="3.20.20.100:FF:000001">
    <property type="entry name" value="voltage-gated potassium channel subunit beta-2 isoform X2"/>
    <property type="match status" value="1"/>
</dbReference>
<dbReference type="GO" id="GO:0005249">
    <property type="term" value="F:voltage-gated potassium channel activity"/>
    <property type="evidence" value="ECO:0007669"/>
    <property type="project" value="InterPro"/>
</dbReference>
<keyword evidence="20" id="KW-1185">Reference proteome</keyword>
<comment type="catalytic activity">
    <reaction evidence="17">
        <text>a primary alcohol + NADP(+) = an aldehyde + NADPH + H(+)</text>
        <dbReference type="Rhea" id="RHEA:15937"/>
        <dbReference type="ChEBI" id="CHEBI:15378"/>
        <dbReference type="ChEBI" id="CHEBI:15734"/>
        <dbReference type="ChEBI" id="CHEBI:17478"/>
        <dbReference type="ChEBI" id="CHEBI:57783"/>
        <dbReference type="ChEBI" id="CHEBI:58349"/>
    </reaction>
    <physiologicalReaction direction="right-to-left" evidence="17">
        <dbReference type="Rhea" id="RHEA:15939"/>
    </physiologicalReaction>
</comment>
<dbReference type="SUPFAM" id="SSF51430">
    <property type="entry name" value="NAD(P)-linked oxidoreductase"/>
    <property type="match status" value="1"/>
</dbReference>
<evidence type="ECO:0000259" key="18">
    <source>
        <dbReference type="Pfam" id="PF00248"/>
    </source>
</evidence>
<dbReference type="InterPro" id="IPR005983">
    <property type="entry name" value="K_chnl_volt-dep_bsu_KCNAB"/>
</dbReference>
<dbReference type="GO" id="GO:0008076">
    <property type="term" value="C:voltage-gated potassium channel complex"/>
    <property type="evidence" value="ECO:0007669"/>
    <property type="project" value="TreeGrafter"/>
</dbReference>
<evidence type="ECO:0000256" key="5">
    <source>
        <dbReference type="ARBA" id="ARBA00022448"/>
    </source>
</evidence>
<evidence type="ECO:0000256" key="1">
    <source>
        <dbReference type="ARBA" id="ARBA00004413"/>
    </source>
</evidence>
<dbReference type="GO" id="GO:0044325">
    <property type="term" value="F:transmembrane transporter binding"/>
    <property type="evidence" value="ECO:0007669"/>
    <property type="project" value="TreeGrafter"/>
</dbReference>
<dbReference type="InterPro" id="IPR036812">
    <property type="entry name" value="NAD(P)_OxRdtase_dom_sf"/>
</dbReference>
<evidence type="ECO:0000256" key="14">
    <source>
        <dbReference type="ARBA" id="ARBA00031439"/>
    </source>
</evidence>
<dbReference type="PANTHER" id="PTHR43150:SF2">
    <property type="entry name" value="HYPERKINETIC, ISOFORM M"/>
    <property type="match status" value="1"/>
</dbReference>